<dbReference type="InterPro" id="IPR003346">
    <property type="entry name" value="Transposase_20"/>
</dbReference>
<dbReference type="Pfam" id="PF02371">
    <property type="entry name" value="Transposase_20"/>
    <property type="match status" value="1"/>
</dbReference>
<keyword evidence="3" id="KW-1185">Reference proteome</keyword>
<dbReference type="EMBL" id="JBHUGI010000006">
    <property type="protein sequence ID" value="MFD1927388.1"/>
    <property type="molecule type" value="Genomic_DNA"/>
</dbReference>
<proteinExistence type="predicted"/>
<gene>
    <name evidence="2" type="ORF">ACFSFY_04830</name>
</gene>
<organism evidence="2 3">
    <name type="scientific">Sporosarcina siberiensis</name>
    <dbReference type="NCBI Taxonomy" id="1365606"/>
    <lineage>
        <taxon>Bacteria</taxon>
        <taxon>Bacillati</taxon>
        <taxon>Bacillota</taxon>
        <taxon>Bacilli</taxon>
        <taxon>Bacillales</taxon>
        <taxon>Caryophanaceae</taxon>
        <taxon>Sporosarcina</taxon>
    </lineage>
</organism>
<accession>A0ABW4SD83</accession>
<feature type="domain" description="Transposase IS116/IS110/IS902 C-terminal" evidence="1">
    <location>
        <begin position="94"/>
        <end position="180"/>
    </location>
</feature>
<sequence length="216" mass="24723">MSQMLIGVDLSFRSHHVHFMHGEGHTLAGFSVSNDTEGAKYLQKLARNSYRLDKMMSNPINLSLSVILSTIRHMESQIIRLDKEIDWMMKGITQTLTSVKVIGPVYAGGLLAEIGDIKRFKDHQALAKFAGLVWTHYQSGELEAENTGRMRTGSKYLRYCLAQVADAIRKHEAKYKAFYQKKCKEVTKHQHKRALVLTARKLLRTNQLYMPQERGE</sequence>
<reference evidence="3" key="1">
    <citation type="journal article" date="2019" name="Int. J. Syst. Evol. Microbiol.">
        <title>The Global Catalogue of Microorganisms (GCM) 10K type strain sequencing project: providing services to taxonomists for standard genome sequencing and annotation.</title>
        <authorList>
            <consortium name="The Broad Institute Genomics Platform"/>
            <consortium name="The Broad Institute Genome Sequencing Center for Infectious Disease"/>
            <person name="Wu L."/>
            <person name="Ma J."/>
        </authorList>
    </citation>
    <scope>NUCLEOTIDE SEQUENCE [LARGE SCALE GENOMIC DNA]</scope>
    <source>
        <strain evidence="3">CGMCC 4.7177</strain>
    </source>
</reference>
<dbReference type="Proteomes" id="UP001597218">
    <property type="component" value="Unassembled WGS sequence"/>
</dbReference>
<name>A0ABW4SD83_9BACL</name>
<dbReference type="RefSeq" id="WP_381536034.1">
    <property type="nucleotide sequence ID" value="NZ_JBHUGI010000006.1"/>
</dbReference>
<dbReference type="PANTHER" id="PTHR33055">
    <property type="entry name" value="TRANSPOSASE FOR INSERTION SEQUENCE ELEMENT IS1111A"/>
    <property type="match status" value="1"/>
</dbReference>
<comment type="caution">
    <text evidence="2">The sequence shown here is derived from an EMBL/GenBank/DDBJ whole genome shotgun (WGS) entry which is preliminary data.</text>
</comment>
<evidence type="ECO:0000313" key="2">
    <source>
        <dbReference type="EMBL" id="MFD1927388.1"/>
    </source>
</evidence>
<protein>
    <submittedName>
        <fullName evidence="2">Transposase</fullName>
    </submittedName>
</protein>
<evidence type="ECO:0000313" key="3">
    <source>
        <dbReference type="Proteomes" id="UP001597218"/>
    </source>
</evidence>
<evidence type="ECO:0000259" key="1">
    <source>
        <dbReference type="Pfam" id="PF02371"/>
    </source>
</evidence>
<dbReference type="PANTHER" id="PTHR33055:SF13">
    <property type="entry name" value="TRANSPOSASE"/>
    <property type="match status" value="1"/>
</dbReference>
<dbReference type="InterPro" id="IPR047650">
    <property type="entry name" value="Transpos_IS110"/>
</dbReference>